<reference evidence="1" key="1">
    <citation type="journal article" date="2014" name="Front. Microbiol.">
        <title>High frequency of phylogenetically diverse reductive dehalogenase-homologous genes in deep subseafloor sedimentary metagenomes.</title>
        <authorList>
            <person name="Kawai M."/>
            <person name="Futagami T."/>
            <person name="Toyoda A."/>
            <person name="Takaki Y."/>
            <person name="Nishi S."/>
            <person name="Hori S."/>
            <person name="Arai W."/>
            <person name="Tsubouchi T."/>
            <person name="Morono Y."/>
            <person name="Uchiyama I."/>
            <person name="Ito T."/>
            <person name="Fujiyama A."/>
            <person name="Inagaki F."/>
            <person name="Takami H."/>
        </authorList>
    </citation>
    <scope>NUCLEOTIDE SEQUENCE</scope>
    <source>
        <strain evidence="1">Expedition CK06-06</strain>
    </source>
</reference>
<dbReference type="EMBL" id="BARU01010217">
    <property type="protein sequence ID" value="GAH45956.1"/>
    <property type="molecule type" value="Genomic_DNA"/>
</dbReference>
<sequence length="198" mass="23246">HKLTLFDPEILLLESLLPEKEERGEQEVKLTRKEVGDLSRLNIEMDQILGKLRQKMGDTRREQGEFLKKRSVMKKRYYKDVIISLKSNSFKKVGLQYLELAKAISKRKDLRTSSLLILLYGLSLLKTSIAIKEIKTKVKSFLDSLGMNKQLVEDTFHITLIKFYLDVISHNLDKYLPHIREMLELLPLFEEEKQLIEI</sequence>
<evidence type="ECO:0000313" key="1">
    <source>
        <dbReference type="EMBL" id="GAH45956.1"/>
    </source>
</evidence>
<gene>
    <name evidence="1" type="ORF">S03H2_19549</name>
</gene>
<organism evidence="1">
    <name type="scientific">marine sediment metagenome</name>
    <dbReference type="NCBI Taxonomy" id="412755"/>
    <lineage>
        <taxon>unclassified sequences</taxon>
        <taxon>metagenomes</taxon>
        <taxon>ecological metagenomes</taxon>
    </lineage>
</organism>
<dbReference type="AlphaFoldDB" id="X1FJZ5"/>
<feature type="non-terminal residue" evidence="1">
    <location>
        <position position="1"/>
    </location>
</feature>
<name>X1FJZ5_9ZZZZ</name>
<proteinExistence type="predicted"/>
<comment type="caution">
    <text evidence="1">The sequence shown here is derived from an EMBL/GenBank/DDBJ whole genome shotgun (WGS) entry which is preliminary data.</text>
</comment>
<accession>X1FJZ5</accession>
<protein>
    <submittedName>
        <fullName evidence="1">Uncharacterized protein</fullName>
    </submittedName>
</protein>